<gene>
    <name evidence="7" type="ORF">AB1Y20_015333</name>
</gene>
<dbReference type="SUPFAM" id="SSF50729">
    <property type="entry name" value="PH domain-like"/>
    <property type="match status" value="1"/>
</dbReference>
<feature type="compositionally biased region" description="Low complexity" evidence="4">
    <location>
        <begin position="19"/>
        <end position="36"/>
    </location>
</feature>
<dbReference type="Gene3D" id="2.30.29.30">
    <property type="entry name" value="Pleckstrin-homology domain (PH domain)/Phosphotyrosine-binding domain (PTB)"/>
    <property type="match status" value="1"/>
</dbReference>
<dbReference type="Pfam" id="PF00400">
    <property type="entry name" value="WD40"/>
    <property type="match status" value="1"/>
</dbReference>
<dbReference type="Pfam" id="PF14844">
    <property type="entry name" value="PH_BEACH"/>
    <property type="match status" value="1"/>
</dbReference>
<dbReference type="SMART" id="SM00320">
    <property type="entry name" value="WD40"/>
    <property type="match status" value="3"/>
</dbReference>
<dbReference type="Proteomes" id="UP001515480">
    <property type="component" value="Unassembled WGS sequence"/>
</dbReference>
<dbReference type="EMBL" id="JBGBPQ010000003">
    <property type="protein sequence ID" value="KAL1526629.1"/>
    <property type="molecule type" value="Genomic_DNA"/>
</dbReference>
<dbReference type="FunFam" id="1.10.1540.10:FF:000001">
    <property type="entry name" value="neurobeachin isoform X1"/>
    <property type="match status" value="1"/>
</dbReference>
<accession>A0AB34K294</accession>
<dbReference type="Gene3D" id="2.130.10.10">
    <property type="entry name" value="YVTN repeat-like/Quinoprotein amine dehydrogenase"/>
    <property type="match status" value="1"/>
</dbReference>
<dbReference type="InterPro" id="IPR036322">
    <property type="entry name" value="WD40_repeat_dom_sf"/>
</dbReference>
<dbReference type="Gene3D" id="1.10.1540.10">
    <property type="entry name" value="BEACH domain"/>
    <property type="match status" value="1"/>
</dbReference>
<evidence type="ECO:0000256" key="3">
    <source>
        <dbReference type="PROSITE-ProRule" id="PRU00221"/>
    </source>
</evidence>
<dbReference type="InterPro" id="IPR011993">
    <property type="entry name" value="PH-like_dom_sf"/>
</dbReference>
<feature type="region of interest" description="Disordered" evidence="4">
    <location>
        <begin position="1"/>
        <end position="45"/>
    </location>
</feature>
<dbReference type="InterPro" id="IPR015943">
    <property type="entry name" value="WD40/YVTN_repeat-like_dom_sf"/>
</dbReference>
<dbReference type="PANTHER" id="PTHR13743">
    <property type="entry name" value="BEIGE/BEACH-RELATED"/>
    <property type="match status" value="1"/>
</dbReference>
<feature type="compositionally biased region" description="Low complexity" evidence="4">
    <location>
        <begin position="945"/>
        <end position="960"/>
    </location>
</feature>
<evidence type="ECO:0000256" key="4">
    <source>
        <dbReference type="SAM" id="MobiDB-lite"/>
    </source>
</evidence>
<dbReference type="Pfam" id="PF20426">
    <property type="entry name" value="NBCH_WD40"/>
    <property type="match status" value="1"/>
</dbReference>
<evidence type="ECO:0000256" key="1">
    <source>
        <dbReference type="ARBA" id="ARBA00022574"/>
    </source>
</evidence>
<dbReference type="CDD" id="cd06071">
    <property type="entry name" value="Beach"/>
    <property type="match status" value="1"/>
</dbReference>
<dbReference type="PROSITE" id="PS51783">
    <property type="entry name" value="PH_BEACH"/>
    <property type="match status" value="1"/>
</dbReference>
<feature type="domain" description="BEACH-type PH" evidence="6">
    <location>
        <begin position="1715"/>
        <end position="1815"/>
    </location>
</feature>
<dbReference type="PROSITE" id="PS50082">
    <property type="entry name" value="WD_REPEATS_2"/>
    <property type="match status" value="1"/>
</dbReference>
<keyword evidence="1 3" id="KW-0853">WD repeat</keyword>
<comment type="caution">
    <text evidence="7">The sequence shown here is derived from an EMBL/GenBank/DDBJ whole genome shotgun (WGS) entry which is preliminary data.</text>
</comment>
<evidence type="ECO:0008006" key="9">
    <source>
        <dbReference type="Google" id="ProtNLM"/>
    </source>
</evidence>
<dbReference type="InterPro" id="IPR023362">
    <property type="entry name" value="PH-BEACH_dom"/>
</dbReference>
<protein>
    <recommendedName>
        <fullName evidence="9">Beach domain-containing protein</fullName>
    </recommendedName>
</protein>
<keyword evidence="8" id="KW-1185">Reference proteome</keyword>
<feature type="region of interest" description="Disordered" evidence="4">
    <location>
        <begin position="934"/>
        <end position="960"/>
    </location>
</feature>
<evidence type="ECO:0000313" key="8">
    <source>
        <dbReference type="Proteomes" id="UP001515480"/>
    </source>
</evidence>
<evidence type="ECO:0000256" key="2">
    <source>
        <dbReference type="ARBA" id="ARBA00022737"/>
    </source>
</evidence>
<feature type="region of interest" description="Disordered" evidence="4">
    <location>
        <begin position="1413"/>
        <end position="1434"/>
    </location>
</feature>
<evidence type="ECO:0000259" key="5">
    <source>
        <dbReference type="PROSITE" id="PS50197"/>
    </source>
</evidence>
<proteinExistence type="predicted"/>
<dbReference type="SMART" id="SM01026">
    <property type="entry name" value="Beach"/>
    <property type="match status" value="1"/>
</dbReference>
<feature type="region of interest" description="Disordered" evidence="4">
    <location>
        <begin position="873"/>
        <end position="907"/>
    </location>
</feature>
<dbReference type="InterPro" id="IPR046851">
    <property type="entry name" value="NBCH_WD40"/>
</dbReference>
<dbReference type="SUPFAM" id="SSF50978">
    <property type="entry name" value="WD40 repeat-like"/>
    <property type="match status" value="1"/>
</dbReference>
<dbReference type="InterPro" id="IPR001680">
    <property type="entry name" value="WD40_rpt"/>
</dbReference>
<keyword evidence="2" id="KW-0677">Repeat</keyword>
<name>A0AB34K294_PRYPA</name>
<feature type="region of interest" description="Disordered" evidence="4">
    <location>
        <begin position="176"/>
        <end position="205"/>
    </location>
</feature>
<feature type="domain" description="BEACH" evidence="5">
    <location>
        <begin position="1832"/>
        <end position="2132"/>
    </location>
</feature>
<dbReference type="InterPro" id="IPR050865">
    <property type="entry name" value="BEACH_Domain"/>
</dbReference>
<dbReference type="Pfam" id="PF02138">
    <property type="entry name" value="Beach"/>
    <property type="match status" value="1"/>
</dbReference>
<feature type="compositionally biased region" description="Polar residues" evidence="4">
    <location>
        <begin position="875"/>
        <end position="889"/>
    </location>
</feature>
<dbReference type="InterPro" id="IPR000409">
    <property type="entry name" value="BEACH_dom"/>
</dbReference>
<reference evidence="7 8" key="1">
    <citation type="journal article" date="2024" name="Science">
        <title>Giant polyketide synthase enzymes in the biosynthesis of giant marine polyether toxins.</title>
        <authorList>
            <person name="Fallon T.R."/>
            <person name="Shende V.V."/>
            <person name="Wierzbicki I.H."/>
            <person name="Pendleton A.L."/>
            <person name="Watervoot N.F."/>
            <person name="Auber R.P."/>
            <person name="Gonzalez D.J."/>
            <person name="Wisecaver J.H."/>
            <person name="Moore B.S."/>
        </authorList>
    </citation>
    <scope>NUCLEOTIDE SEQUENCE [LARGE SCALE GENOMIC DNA]</scope>
    <source>
        <strain evidence="7 8">12B1</strain>
    </source>
</reference>
<dbReference type="InterPro" id="IPR036372">
    <property type="entry name" value="BEACH_dom_sf"/>
</dbReference>
<evidence type="ECO:0000259" key="6">
    <source>
        <dbReference type="PROSITE" id="PS51783"/>
    </source>
</evidence>
<sequence>MKHMKRLQSRLTANSKPDATAPAPAARRGAPAASRAGGKEERQAQQDDLIRRLLEAAGSDELIEPLLTSEHVTHKEIQQIGGSVFVLLFQSASSSLEPDVADSEDNVSSRIKSDRALKLLLLLLPWMEPEVASFYLSSLQSLLSRSLANSAIACKAGGFRLLLDVLQQILPRLNPNASSQEQAPPPAATDASVAPPVPRDLRRSPPAPQVAAAVLVALDLLAAHQLLAADIRATLLCCRRMGGAASTAARWIRLELLQLLARAIAASRGVAGGACVHLSSHEGGGLALPCAPLPAKTGFTVALWLRLRDDLPEEALSVACGIAFDEHGDSSLVLTLFPEQTQRLRVQLFGTESPVELGSVEMIDGRWHLLTLSYAVNRFSQDEAQLSFDGTPLPPATARLAACRGAAPVSCIVGASPLRADAFQTDGYPLQPLRGHVRSVFCLSSLSMRACSGPLATSELSALWTQGADPPWAWVPLEVMRGDSKVNVEAVLPAQLAEKLGPRLLSRRRYPPEARAFTAGQMLPTYKLRPQALPLTDTSAAGPPPAASAPSFDEGAVLVHEAPVGAALRAAGGVGALLPFLQQLADETIALHTEWRGGGGAAEHAADGSSRAAHLHTLSHALAAQLSPAESRPARRLAAGVSGGVSRATAPPLEQLRATAAASLRALRHAVADEAAASPPHAAPPRHEWVGVLAALLAQAPPLLSEAALLELLLLGVESGATPLAAEVWRKLLLNWRLWHLLLESASLAAPLWRPHVGAQQLLDEVRLYFCEQPGPLSPPPEFGEEICGFSIASRPRGDELAALRRQLAHLAGVDLLLAVAACVQPLPPAARLGLWRGASAGLALAAILEHCDSRLGGAALLLLSLLLPSGGASESTAPQPSPRDSSASGAPPPTQALVAGTASPSLSEKMQAVGGAAARLRTKSFERMRQVIDKKSSPAQSGIASVAASPRQAAAQPPRQELCSHAMRLLLRLSASSPSLAGEALEVFTLSLSQAQALAYHGPWGKEPLALHSAEVFWPLLVLHCAALKPLSPGCALSSDSIDAAFPGAVERASRRICAVRREVAEEACISMASSRGGKHGAAAREGSLLEQAVDALGVTAGSLLHQHCMGALESWPGQEHWAAWLLAALTCTWEQQERRLALHPPLPQRVALSEHALSRLGAALAIACCAAIHQLDGVLRWEQALLLCQALDAALPPAAALKPRGTLTLYFLCSFFSSALRHSPEIIRAGSNGVDEQHVWRNLCEGMPLLHQLASGGGLELAALQGGQTSAQLMQMLLHSMDDLVRAWASTPLSLSAHCSPVFEVPLALHLHALEIFDQMSLPQESADCAKGISRLLGGPELWLQLSSATDARPDELEARAVRAIVLLVFRALLHIIVRSVPPPPPLPRPPSAALPQDDHSLTDVEHATTAPALSGNPFDTSEPTTPPPPVPPLAFLLKQVVELLLQLPDDAGRRLLSEGTGLTSSARDVRELWAACQTDGALLLVALKPLLSHEVASKALTDEIAARQADGQVLLQRELEAVREEERQGWLRLRSTCGVWAQHACERERVRWSEAVSAIEEMMRLGERRCRKLLLRTRCERGVWGSLTGEEDQERFYKVDKTEDGARRRRRMRHNYGFDSHEEASAEARGNTEAADLFKLTTMDRTTASASVVDQHGDDKVDEQQDRLTRIRKSSIGAALARRLLFTQPQPSQVIELAAARLRASQVAGSGALADPLILATHCVLVRQLRLIAGTLALSRSALYFFPTSEHLLDGAKERRWDLSRLTEVLSRRYLLQLRALELFFAAGGGFSSVFFSFDSVEDRQETQRTILSQHLPALLAHHNKKVDANVMQRPDISAWTRAWQMGALSNFDYLMRLNSFAGRTYSDLTQYPVMPWVLCDFKSSTIDLRDPAVYRDLSRPMGALNPANRARLCEQFQVLKDTFEEVGDPQAAPPPFHYGSHYSSMGVVLFFLLRVEPFTTQALALQDGRFDHADRLFHSIEQTYEHIVETGNTSDVKELVPEAYYLPEFLRNRNGFNLGVRQDGERVDDVVLPPWANGSAHEFIRVQRAALESDHVSAHLNEWIDLIFGARQLGESAQEALNVFYHLTYEGAVDMGSLQGHEREVVVHQIREFGQTPSRLFTSPHPRRGTLTIPRAVSTGVMHDPSSQVQAAPAGKAVLHVWLVAADNRLLVLDSSLTLRWFPLQRGDRAALRATSGETEAKNADASTSAVRPPLTLSIGQSVSSMQLRWRAARAPALRQWCTVGADGDWLFVCGNWAQGLHMHTGIGQAAGRGIGAWNSGSTQAAPAPQALYPSFAQVTCVAISSNSASIIAGLSDGSACIWSGAPPQLSLRMAGHNAAVSCAAIQNEIALAVTGSEDGTAICYDVHSGAYMRTLQHPNGCTIHAICLGGEGNICMYSSEDRQLHLYSINGEHLVSLTMRLWDPAQGGRASVRALHMTQSSSPGFVVVFEDGGFTFRRSHDLSLCCAIKSAISGAISSAVVREAGGEQYEVIVGFETGKVATWIVDLRDKSVDCSATKQQ</sequence>
<evidence type="ECO:0000313" key="7">
    <source>
        <dbReference type="EMBL" id="KAL1526629.1"/>
    </source>
</evidence>
<dbReference type="PROSITE" id="PS50197">
    <property type="entry name" value="BEACH"/>
    <property type="match status" value="1"/>
</dbReference>
<feature type="repeat" description="WD" evidence="3">
    <location>
        <begin position="2338"/>
        <end position="2379"/>
    </location>
</feature>
<dbReference type="SUPFAM" id="SSF81837">
    <property type="entry name" value="BEACH domain"/>
    <property type="match status" value="1"/>
</dbReference>
<organism evidence="7 8">
    <name type="scientific">Prymnesium parvum</name>
    <name type="common">Toxic golden alga</name>
    <dbReference type="NCBI Taxonomy" id="97485"/>
    <lineage>
        <taxon>Eukaryota</taxon>
        <taxon>Haptista</taxon>
        <taxon>Haptophyta</taxon>
        <taxon>Prymnesiophyceae</taxon>
        <taxon>Prymnesiales</taxon>
        <taxon>Prymnesiaceae</taxon>
        <taxon>Prymnesium</taxon>
    </lineage>
</organism>
<dbReference type="PANTHER" id="PTHR13743:SF123">
    <property type="entry name" value="PROTEIN FAN"/>
    <property type="match status" value="1"/>
</dbReference>